<gene>
    <name evidence="2" type="ORF">PTI45_00439</name>
</gene>
<keyword evidence="1" id="KW-0472">Membrane</keyword>
<organism evidence="2 3">
    <name type="scientific">Paenibacillus nuruki</name>
    <dbReference type="NCBI Taxonomy" id="1886670"/>
    <lineage>
        <taxon>Bacteria</taxon>
        <taxon>Bacillati</taxon>
        <taxon>Bacillota</taxon>
        <taxon>Bacilli</taxon>
        <taxon>Bacillales</taxon>
        <taxon>Paenibacillaceae</taxon>
        <taxon>Paenibacillus</taxon>
    </lineage>
</organism>
<keyword evidence="1" id="KW-1133">Transmembrane helix</keyword>
<protein>
    <submittedName>
        <fullName evidence="2">Uncharacterized protein</fullName>
    </submittedName>
</protein>
<dbReference type="Proteomes" id="UP000094578">
    <property type="component" value="Unassembled WGS sequence"/>
</dbReference>
<feature type="transmembrane region" description="Helical" evidence="1">
    <location>
        <begin position="37"/>
        <end position="54"/>
    </location>
</feature>
<accession>A0A1E3L8Q5</accession>
<comment type="caution">
    <text evidence="2">The sequence shown here is derived from an EMBL/GenBank/DDBJ whole genome shotgun (WGS) entry which is preliminary data.</text>
</comment>
<name>A0A1E3L8Q5_9BACL</name>
<proteinExistence type="predicted"/>
<keyword evidence="3" id="KW-1185">Reference proteome</keyword>
<reference evidence="2 3" key="1">
    <citation type="submission" date="2016-08" db="EMBL/GenBank/DDBJ databases">
        <title>Genome sequencing of Paenibacillus sp. TI45-13ar, isolated from Korean traditional nuruk.</title>
        <authorList>
            <person name="Kim S.-J."/>
        </authorList>
    </citation>
    <scope>NUCLEOTIDE SEQUENCE [LARGE SCALE GENOMIC DNA]</scope>
    <source>
        <strain evidence="2 3">TI45-13ar</strain>
    </source>
</reference>
<dbReference type="AlphaFoldDB" id="A0A1E3L8Q5"/>
<sequence length="68" mass="8033">MLKGKNITGRLIAVMYCLVMFELLVRAPEGQVAHHPMWYYSMIPLGAVVIYTIFDKFIKFDFFKEDER</sequence>
<evidence type="ECO:0000313" key="2">
    <source>
        <dbReference type="EMBL" id="ODP30197.1"/>
    </source>
</evidence>
<keyword evidence="1" id="KW-0812">Transmembrane</keyword>
<evidence type="ECO:0000256" key="1">
    <source>
        <dbReference type="SAM" id="Phobius"/>
    </source>
</evidence>
<dbReference type="RefSeq" id="WP_069325912.1">
    <property type="nucleotide sequence ID" value="NZ_MDER01000024.1"/>
</dbReference>
<dbReference type="EMBL" id="MDER01000024">
    <property type="protein sequence ID" value="ODP30197.1"/>
    <property type="molecule type" value="Genomic_DNA"/>
</dbReference>
<feature type="transmembrane region" description="Helical" evidence="1">
    <location>
        <begin position="7"/>
        <end position="25"/>
    </location>
</feature>
<evidence type="ECO:0000313" key="3">
    <source>
        <dbReference type="Proteomes" id="UP000094578"/>
    </source>
</evidence>